<proteinExistence type="inferred from homology"/>
<dbReference type="Pfam" id="PF00593">
    <property type="entry name" value="TonB_dep_Rec_b-barrel"/>
    <property type="match status" value="1"/>
</dbReference>
<dbReference type="PROSITE" id="PS52016">
    <property type="entry name" value="TONB_DEPENDENT_REC_3"/>
    <property type="match status" value="1"/>
</dbReference>
<evidence type="ECO:0000256" key="3">
    <source>
        <dbReference type="ARBA" id="ARBA00022448"/>
    </source>
</evidence>
<dbReference type="InterPro" id="IPR036942">
    <property type="entry name" value="Beta-barrel_TonB_sf"/>
</dbReference>
<dbReference type="InterPro" id="IPR000531">
    <property type="entry name" value="Beta-barrel_TonB"/>
</dbReference>
<dbReference type="GO" id="GO:0015344">
    <property type="term" value="F:siderophore uptake transmembrane transporter activity"/>
    <property type="evidence" value="ECO:0007669"/>
    <property type="project" value="TreeGrafter"/>
</dbReference>
<keyword evidence="4 10" id="KW-1134">Transmembrane beta strand</keyword>
<keyword evidence="16" id="KW-1185">Reference proteome</keyword>
<keyword evidence="12" id="KW-0732">Signal</keyword>
<reference evidence="15 16" key="1">
    <citation type="submission" date="2016-06" db="EMBL/GenBank/DDBJ databases">
        <authorList>
            <person name="Kjaerup R.B."/>
            <person name="Dalgaard T.S."/>
            <person name="Juul-Madsen H.R."/>
        </authorList>
    </citation>
    <scope>NUCLEOTIDE SEQUENCE [LARGE SCALE GENOMIC DNA]</scope>
    <source>
        <strain evidence="15">2</strain>
    </source>
</reference>
<dbReference type="Gene3D" id="2.170.130.10">
    <property type="entry name" value="TonB-dependent receptor, plug domain"/>
    <property type="match status" value="1"/>
</dbReference>
<evidence type="ECO:0000256" key="9">
    <source>
        <dbReference type="ARBA" id="ARBA00023237"/>
    </source>
</evidence>
<dbReference type="SUPFAM" id="SSF56935">
    <property type="entry name" value="Porins"/>
    <property type="match status" value="1"/>
</dbReference>
<evidence type="ECO:0000256" key="8">
    <source>
        <dbReference type="ARBA" id="ARBA00023170"/>
    </source>
</evidence>
<sequence>MKRIAIFCGIITPSMFALAAEADLANIVVTAKSSETPNAIAVAPNTLRAQQAATSDTASLLRDVPGVSLYGAGGTSSLPVIHGLADDRLRIKVDGMDLIASCPNHMNPALSYLDPSNVAKLEVYAGISPVSVGGDSIGGTILATMATESFNLSYSGSAAKSDNYKAGGDFKTRTDTGRPGHTLPLDEVGSTAYDTQNQSIGVAFKSGQHLIEAKFGYQNVPEQLFPNQRMDMLENTQHRANLRYVGDFDWGSLEARAYRETVEHYMNFGADKQLAYGTAINGMPMNTKGKTTGASIKASINLSLQDLLRIGGEVQHYTLNDWWPPSGTGGMSPNTFININDGERNRTALFGEWEKQLSPQWMTLLGARYELVTTNAGPVHGYNLATFPTVGVPAGMMNQTRDAANFNNADRDKTDNNLDLTALGRYTVNANYGIEFGLARKVRSPNLYERYSWSTANMMAIMNNYAGDGNGYIGDINLKPEKAYAISATFDWHAANREWEFKTTPYYTRVSDYIDAIKTAAFTANQFNVLQFANQSARLYGLDVSGHMPLARTSFGEFGLKGLLSYTNGKNRDTGDDLYNIMPLNAKLMLTQQLGAWDNSAELVMVKAKDQVSDVRNEIQTAGYSLVNLRASYQWRQARIDFGVENLFDKRYDLPLGGAYVGQGSTMALNAANMPWGIAVPGAGRSLYAGLNLKF</sequence>
<keyword evidence="7 10" id="KW-0472">Membrane</keyword>
<evidence type="ECO:0000259" key="14">
    <source>
        <dbReference type="Pfam" id="PF07715"/>
    </source>
</evidence>
<protein>
    <submittedName>
        <fullName evidence="15">TonB-dependent receptor</fullName>
    </submittedName>
</protein>
<dbReference type="RefSeq" id="WP_186411732.1">
    <property type="nucleotide sequence ID" value="NZ_FLQY01000276.1"/>
</dbReference>
<comment type="subcellular location">
    <subcellularLocation>
        <location evidence="1 10">Cell outer membrane</location>
        <topology evidence="1 10">Multi-pass membrane protein</topology>
    </subcellularLocation>
</comment>
<evidence type="ECO:0000256" key="12">
    <source>
        <dbReference type="SAM" id="SignalP"/>
    </source>
</evidence>
<dbReference type="InterPro" id="IPR039426">
    <property type="entry name" value="TonB-dep_rcpt-like"/>
</dbReference>
<feature type="domain" description="TonB-dependent receptor-like beta-barrel" evidence="13">
    <location>
        <begin position="188"/>
        <end position="647"/>
    </location>
</feature>
<dbReference type="PANTHER" id="PTHR30069">
    <property type="entry name" value="TONB-DEPENDENT OUTER MEMBRANE RECEPTOR"/>
    <property type="match status" value="1"/>
</dbReference>
<name>A0A1A8XXW7_9RHOO</name>
<keyword evidence="6 11" id="KW-0798">TonB box</keyword>
<keyword evidence="9 10" id="KW-0998">Cell outer membrane</keyword>
<dbReference type="GO" id="GO:0009279">
    <property type="term" value="C:cell outer membrane"/>
    <property type="evidence" value="ECO:0007669"/>
    <property type="project" value="UniProtKB-SubCell"/>
</dbReference>
<evidence type="ECO:0000259" key="13">
    <source>
        <dbReference type="Pfam" id="PF00593"/>
    </source>
</evidence>
<keyword evidence="5 10" id="KW-0812">Transmembrane</keyword>
<evidence type="ECO:0000256" key="2">
    <source>
        <dbReference type="ARBA" id="ARBA00009810"/>
    </source>
</evidence>
<evidence type="ECO:0000313" key="15">
    <source>
        <dbReference type="EMBL" id="SBT09814.1"/>
    </source>
</evidence>
<feature type="signal peptide" evidence="12">
    <location>
        <begin position="1"/>
        <end position="19"/>
    </location>
</feature>
<evidence type="ECO:0000256" key="7">
    <source>
        <dbReference type="ARBA" id="ARBA00023136"/>
    </source>
</evidence>
<dbReference type="EMBL" id="FLQY01000276">
    <property type="protein sequence ID" value="SBT09814.1"/>
    <property type="molecule type" value="Genomic_DNA"/>
</dbReference>
<accession>A0A1A8XXW7</accession>
<keyword evidence="3 10" id="KW-0813">Transport</keyword>
<evidence type="ECO:0000256" key="11">
    <source>
        <dbReference type="RuleBase" id="RU003357"/>
    </source>
</evidence>
<dbReference type="Gene3D" id="2.40.170.20">
    <property type="entry name" value="TonB-dependent receptor, beta-barrel domain"/>
    <property type="match status" value="1"/>
</dbReference>
<feature type="domain" description="TonB-dependent receptor plug" evidence="14">
    <location>
        <begin position="34"/>
        <end position="140"/>
    </location>
</feature>
<feature type="chain" id="PRO_5008381834" evidence="12">
    <location>
        <begin position="20"/>
        <end position="695"/>
    </location>
</feature>
<dbReference type="InterPro" id="IPR012910">
    <property type="entry name" value="Plug_dom"/>
</dbReference>
<evidence type="ECO:0000256" key="5">
    <source>
        <dbReference type="ARBA" id="ARBA00022692"/>
    </source>
</evidence>
<dbReference type="Pfam" id="PF07715">
    <property type="entry name" value="Plug"/>
    <property type="match status" value="1"/>
</dbReference>
<organism evidence="15 16">
    <name type="scientific">Candidatus Propionivibrio aalborgensis</name>
    <dbReference type="NCBI Taxonomy" id="1860101"/>
    <lineage>
        <taxon>Bacteria</taxon>
        <taxon>Pseudomonadati</taxon>
        <taxon>Pseudomonadota</taxon>
        <taxon>Betaproteobacteria</taxon>
        <taxon>Rhodocyclales</taxon>
        <taxon>Rhodocyclaceae</taxon>
        <taxon>Propionivibrio</taxon>
    </lineage>
</organism>
<evidence type="ECO:0000256" key="1">
    <source>
        <dbReference type="ARBA" id="ARBA00004571"/>
    </source>
</evidence>
<dbReference type="AlphaFoldDB" id="A0A1A8XXW7"/>
<dbReference type="InterPro" id="IPR037066">
    <property type="entry name" value="Plug_dom_sf"/>
</dbReference>
<evidence type="ECO:0000256" key="10">
    <source>
        <dbReference type="PROSITE-ProRule" id="PRU01360"/>
    </source>
</evidence>
<dbReference type="GO" id="GO:0044718">
    <property type="term" value="P:siderophore transmembrane transport"/>
    <property type="evidence" value="ECO:0007669"/>
    <property type="project" value="TreeGrafter"/>
</dbReference>
<dbReference type="PANTHER" id="PTHR30069:SF49">
    <property type="entry name" value="OUTER MEMBRANE PROTEIN C"/>
    <property type="match status" value="1"/>
</dbReference>
<comment type="similarity">
    <text evidence="2 10 11">Belongs to the TonB-dependent receptor family.</text>
</comment>
<evidence type="ECO:0000313" key="16">
    <source>
        <dbReference type="Proteomes" id="UP000199600"/>
    </source>
</evidence>
<keyword evidence="8 15" id="KW-0675">Receptor</keyword>
<dbReference type="Proteomes" id="UP000199600">
    <property type="component" value="Unassembled WGS sequence"/>
</dbReference>
<evidence type="ECO:0000256" key="6">
    <source>
        <dbReference type="ARBA" id="ARBA00023077"/>
    </source>
</evidence>
<evidence type="ECO:0000256" key="4">
    <source>
        <dbReference type="ARBA" id="ARBA00022452"/>
    </source>
</evidence>
<gene>
    <name evidence="15" type="ORF">PROAA_3470009</name>
</gene>